<organism evidence="2 3">
    <name type="scientific">Clostridium simiarum</name>
    <dbReference type="NCBI Taxonomy" id="2841506"/>
    <lineage>
        <taxon>Bacteria</taxon>
        <taxon>Bacillati</taxon>
        <taxon>Bacillota</taxon>
        <taxon>Clostridia</taxon>
        <taxon>Eubacteriales</taxon>
        <taxon>Clostridiaceae</taxon>
        <taxon>Clostridium</taxon>
    </lineage>
</organism>
<sequence length="101" mass="11722">MTNKFFQFLGIVKKSGNLIEGYNRCEDAIKRNKKIYLMILSEDLSPKSKKEFLRYCNDKNIPYIENYSKYDLGSSLGRAEINILAVIDKNMSDKLIECNVN</sequence>
<gene>
    <name evidence="2" type="ORF">KQI89_02645</name>
</gene>
<keyword evidence="3" id="KW-1185">Reference proteome</keyword>
<proteinExistence type="predicted"/>
<dbReference type="InterPro" id="IPR004038">
    <property type="entry name" value="Ribosomal_eL8/eL30/eS12/Gad45"/>
</dbReference>
<reference evidence="2 3" key="1">
    <citation type="submission" date="2021-06" db="EMBL/GenBank/DDBJ databases">
        <authorList>
            <person name="Sun Q."/>
            <person name="Li D."/>
        </authorList>
    </citation>
    <scope>NUCLEOTIDE SEQUENCE [LARGE SCALE GENOMIC DNA]</scope>
    <source>
        <strain evidence="2 3">MSJ-4</strain>
    </source>
</reference>
<comment type="caution">
    <text evidence="2">The sequence shown here is derived from an EMBL/GenBank/DDBJ whole genome shotgun (WGS) entry which is preliminary data.</text>
</comment>
<protein>
    <submittedName>
        <fullName evidence="2">Ribosomal L7Ae/L30e/S12e/Gadd45 family protein</fullName>
    </submittedName>
</protein>
<dbReference type="SUPFAM" id="SSF55315">
    <property type="entry name" value="L30e-like"/>
    <property type="match status" value="1"/>
</dbReference>
<dbReference type="InterPro" id="IPR029064">
    <property type="entry name" value="Ribosomal_eL30-like_sf"/>
</dbReference>
<dbReference type="Proteomes" id="UP000736583">
    <property type="component" value="Unassembled WGS sequence"/>
</dbReference>
<accession>A0ABS6EZ18</accession>
<feature type="domain" description="Ribosomal protein eL8/eL30/eS12/Gadd45" evidence="1">
    <location>
        <begin position="8"/>
        <end position="95"/>
    </location>
</feature>
<dbReference type="RefSeq" id="WP_032121583.1">
    <property type="nucleotide sequence ID" value="NZ_JAHLQL010000001.1"/>
</dbReference>
<name>A0ABS6EZ18_9CLOT</name>
<dbReference type="Pfam" id="PF01248">
    <property type="entry name" value="Ribosomal_L7Ae"/>
    <property type="match status" value="1"/>
</dbReference>
<dbReference type="EMBL" id="JAHLQL010000001">
    <property type="protein sequence ID" value="MBU5590648.1"/>
    <property type="molecule type" value="Genomic_DNA"/>
</dbReference>
<evidence type="ECO:0000313" key="2">
    <source>
        <dbReference type="EMBL" id="MBU5590648.1"/>
    </source>
</evidence>
<dbReference type="NCBIfam" id="NF004078">
    <property type="entry name" value="PRK05583.1"/>
    <property type="match status" value="1"/>
</dbReference>
<evidence type="ECO:0000313" key="3">
    <source>
        <dbReference type="Proteomes" id="UP000736583"/>
    </source>
</evidence>
<evidence type="ECO:0000259" key="1">
    <source>
        <dbReference type="Pfam" id="PF01248"/>
    </source>
</evidence>
<dbReference type="Gene3D" id="3.30.1330.30">
    <property type="match status" value="1"/>
</dbReference>